<comment type="caution">
    <text evidence="2">The sequence shown here is derived from an EMBL/GenBank/DDBJ whole genome shotgun (WGS) entry which is preliminary data.</text>
</comment>
<feature type="region of interest" description="Disordered" evidence="1">
    <location>
        <begin position="65"/>
        <end position="140"/>
    </location>
</feature>
<reference evidence="2" key="1">
    <citation type="submission" date="2023-06" db="EMBL/GenBank/DDBJ databases">
        <authorList>
            <consortium name="Lawrence Berkeley National Laboratory"/>
            <person name="Ahrendt S."/>
            <person name="Sahu N."/>
            <person name="Indic B."/>
            <person name="Wong-Bajracharya J."/>
            <person name="Merenyi Z."/>
            <person name="Ke H.-M."/>
            <person name="Monk M."/>
            <person name="Kocsube S."/>
            <person name="Drula E."/>
            <person name="Lipzen A."/>
            <person name="Balint B."/>
            <person name="Henrissat B."/>
            <person name="Andreopoulos B."/>
            <person name="Martin F.M."/>
            <person name="Harder C.B."/>
            <person name="Rigling D."/>
            <person name="Ford K.L."/>
            <person name="Foster G.D."/>
            <person name="Pangilinan J."/>
            <person name="Papanicolaou A."/>
            <person name="Barry K."/>
            <person name="LaButti K."/>
            <person name="Viragh M."/>
            <person name="Koriabine M."/>
            <person name="Yan M."/>
            <person name="Riley R."/>
            <person name="Champramary S."/>
            <person name="Plett K.L."/>
            <person name="Tsai I.J."/>
            <person name="Slot J."/>
            <person name="Sipos G."/>
            <person name="Plett J."/>
            <person name="Nagy L.G."/>
            <person name="Grigoriev I.V."/>
        </authorList>
    </citation>
    <scope>NUCLEOTIDE SEQUENCE</scope>
    <source>
        <strain evidence="2">CCBAS 213</strain>
    </source>
</reference>
<keyword evidence="3" id="KW-1185">Reference proteome</keyword>
<feature type="compositionally biased region" description="Low complexity" evidence="1">
    <location>
        <begin position="74"/>
        <end position="100"/>
    </location>
</feature>
<feature type="compositionally biased region" description="Basic and acidic residues" evidence="1">
    <location>
        <begin position="123"/>
        <end position="133"/>
    </location>
</feature>
<dbReference type="EMBL" id="JAUEPS010000032">
    <property type="protein sequence ID" value="KAK0452051.1"/>
    <property type="molecule type" value="Genomic_DNA"/>
</dbReference>
<sequence>MNKRRRISLLSSKQTSTSLEQVKDIPAGGLVCIACNRAINTRTSCAILCSRCGSSTCVICSRKCTAHRPPSSPPTASLSPSRSALALNAPNTNLMTTTTTNPPPSPLPQSHKRKKPADNDSEVGGKSESRKDSDGEEEVTSCGRVVCRDCCVENVQSDTITCLDCLEFHSS</sequence>
<dbReference type="RefSeq" id="XP_060327885.1">
    <property type="nucleotide sequence ID" value="XM_060473796.1"/>
</dbReference>
<evidence type="ECO:0000313" key="2">
    <source>
        <dbReference type="EMBL" id="KAK0452051.1"/>
    </source>
</evidence>
<protein>
    <submittedName>
        <fullName evidence="2">Uncharacterized protein</fullName>
    </submittedName>
</protein>
<evidence type="ECO:0000256" key="1">
    <source>
        <dbReference type="SAM" id="MobiDB-lite"/>
    </source>
</evidence>
<accession>A0AA39K2B2</accession>
<evidence type="ECO:0000313" key="3">
    <source>
        <dbReference type="Proteomes" id="UP001175211"/>
    </source>
</evidence>
<name>A0AA39K2B2_ARMTA</name>
<proteinExistence type="predicted"/>
<gene>
    <name evidence="2" type="ORF">EV420DRAFT_1559955</name>
</gene>
<dbReference type="AlphaFoldDB" id="A0AA39K2B2"/>
<organism evidence="2 3">
    <name type="scientific">Armillaria tabescens</name>
    <name type="common">Ringless honey mushroom</name>
    <name type="synonym">Agaricus tabescens</name>
    <dbReference type="NCBI Taxonomy" id="1929756"/>
    <lineage>
        <taxon>Eukaryota</taxon>
        <taxon>Fungi</taxon>
        <taxon>Dikarya</taxon>
        <taxon>Basidiomycota</taxon>
        <taxon>Agaricomycotina</taxon>
        <taxon>Agaricomycetes</taxon>
        <taxon>Agaricomycetidae</taxon>
        <taxon>Agaricales</taxon>
        <taxon>Marasmiineae</taxon>
        <taxon>Physalacriaceae</taxon>
        <taxon>Desarmillaria</taxon>
    </lineage>
</organism>
<dbReference type="Proteomes" id="UP001175211">
    <property type="component" value="Unassembled WGS sequence"/>
</dbReference>
<dbReference type="GeneID" id="85357344"/>